<evidence type="ECO:0000256" key="12">
    <source>
        <dbReference type="ARBA" id="ARBA00023170"/>
    </source>
</evidence>
<dbReference type="PANTHER" id="PTHR27007">
    <property type="match status" value="1"/>
</dbReference>
<dbReference type="GO" id="GO:0006952">
    <property type="term" value="P:defense response"/>
    <property type="evidence" value="ECO:0007669"/>
    <property type="project" value="UniProtKB-ARBA"/>
</dbReference>
<feature type="domain" description="Protein kinase" evidence="15">
    <location>
        <begin position="354"/>
        <end position="458"/>
    </location>
</feature>
<dbReference type="GO" id="GO:0051707">
    <property type="term" value="P:response to other organism"/>
    <property type="evidence" value="ECO:0007669"/>
    <property type="project" value="UniProtKB-ARBA"/>
</dbReference>
<evidence type="ECO:0000313" key="16">
    <source>
        <dbReference type="EMBL" id="GMN56389.1"/>
    </source>
</evidence>
<comment type="subcellular location">
    <subcellularLocation>
        <location evidence="1">Membrane</location>
        <topology evidence="1">Single-pass type I membrane protein</topology>
    </subcellularLocation>
</comment>
<name>A0AA88ANV3_FICCA</name>
<dbReference type="GO" id="GO:0004713">
    <property type="term" value="F:protein tyrosine kinase activity"/>
    <property type="evidence" value="ECO:0007669"/>
    <property type="project" value="InterPro"/>
</dbReference>
<comment type="similarity">
    <text evidence="4">In the C-terminal section; belongs to the protein kinase superfamily. Ser/Thr protein kinase family.</text>
</comment>
<evidence type="ECO:0000256" key="3">
    <source>
        <dbReference type="ARBA" id="ARBA00008536"/>
    </source>
</evidence>
<evidence type="ECO:0000259" key="15">
    <source>
        <dbReference type="PROSITE" id="PS50011"/>
    </source>
</evidence>
<dbReference type="InterPro" id="IPR011009">
    <property type="entry name" value="Kinase-like_dom_sf"/>
</dbReference>
<protein>
    <recommendedName>
        <fullName evidence="15">Protein kinase domain-containing protein</fullName>
    </recommendedName>
</protein>
<dbReference type="InterPro" id="IPR001220">
    <property type="entry name" value="Legume_lectin_dom"/>
</dbReference>
<comment type="similarity">
    <text evidence="3">In the N-terminal section; belongs to the leguminous lectin family.</text>
</comment>
<dbReference type="InterPro" id="IPR050528">
    <property type="entry name" value="L-type_Lectin-RKs"/>
</dbReference>
<keyword evidence="12" id="KW-0675">Receptor</keyword>
<dbReference type="Gramene" id="FCD_00012051-RA">
    <property type="protein sequence ID" value="FCD_00012051-RA:cds"/>
    <property type="gene ID" value="FCD_00012051"/>
</dbReference>
<evidence type="ECO:0000313" key="17">
    <source>
        <dbReference type="Proteomes" id="UP001187192"/>
    </source>
</evidence>
<evidence type="ECO:0000256" key="14">
    <source>
        <dbReference type="SAM" id="Phobius"/>
    </source>
</evidence>
<evidence type="ECO:0000256" key="5">
    <source>
        <dbReference type="ARBA" id="ARBA00022692"/>
    </source>
</evidence>
<dbReference type="InterPro" id="IPR000719">
    <property type="entry name" value="Prot_kinase_dom"/>
</dbReference>
<gene>
    <name evidence="16" type="ORF">TIFTF001_025506</name>
</gene>
<dbReference type="Gene3D" id="2.60.120.200">
    <property type="match status" value="1"/>
</dbReference>
<comment type="similarity">
    <text evidence="2">Belongs to the leguminous lectin family.</text>
</comment>
<dbReference type="SUPFAM" id="SSF56112">
    <property type="entry name" value="Protein kinase-like (PK-like)"/>
    <property type="match status" value="1"/>
</dbReference>
<dbReference type="PROSITE" id="PS00107">
    <property type="entry name" value="PROTEIN_KINASE_ATP"/>
    <property type="match status" value="1"/>
</dbReference>
<keyword evidence="7" id="KW-0430">Lectin</keyword>
<dbReference type="FunFam" id="3.30.200.20:FF:000168">
    <property type="entry name" value="L-type lectin-domain containing receptor kinase IX.1"/>
    <property type="match status" value="1"/>
</dbReference>
<evidence type="ECO:0000256" key="11">
    <source>
        <dbReference type="ARBA" id="ARBA00023136"/>
    </source>
</evidence>
<dbReference type="GO" id="GO:0005524">
    <property type="term" value="F:ATP binding"/>
    <property type="evidence" value="ECO:0007669"/>
    <property type="project" value="UniProtKB-UniRule"/>
</dbReference>
<dbReference type="InterPro" id="IPR017441">
    <property type="entry name" value="Protein_kinase_ATP_BS"/>
</dbReference>
<dbReference type="SUPFAM" id="SSF49899">
    <property type="entry name" value="Concanavalin A-like lectins/glucanases"/>
    <property type="match status" value="1"/>
</dbReference>
<feature type="transmembrane region" description="Helical" evidence="14">
    <location>
        <begin position="20"/>
        <end position="37"/>
    </location>
</feature>
<organism evidence="16 17">
    <name type="scientific">Ficus carica</name>
    <name type="common">Common fig</name>
    <dbReference type="NCBI Taxonomy" id="3494"/>
    <lineage>
        <taxon>Eukaryota</taxon>
        <taxon>Viridiplantae</taxon>
        <taxon>Streptophyta</taxon>
        <taxon>Embryophyta</taxon>
        <taxon>Tracheophyta</taxon>
        <taxon>Spermatophyta</taxon>
        <taxon>Magnoliopsida</taxon>
        <taxon>eudicotyledons</taxon>
        <taxon>Gunneridae</taxon>
        <taxon>Pentapetalae</taxon>
        <taxon>rosids</taxon>
        <taxon>fabids</taxon>
        <taxon>Rosales</taxon>
        <taxon>Moraceae</taxon>
        <taxon>Ficeae</taxon>
        <taxon>Ficus</taxon>
    </lineage>
</organism>
<evidence type="ECO:0000256" key="1">
    <source>
        <dbReference type="ARBA" id="ARBA00004479"/>
    </source>
</evidence>
<dbReference type="InterPro" id="IPR001245">
    <property type="entry name" value="Ser-Thr/Tyr_kinase_cat_dom"/>
</dbReference>
<feature type="binding site" evidence="13">
    <location>
        <position position="384"/>
    </location>
    <ligand>
        <name>ATP</name>
        <dbReference type="ChEBI" id="CHEBI:30616"/>
    </ligand>
</feature>
<evidence type="ECO:0000256" key="10">
    <source>
        <dbReference type="ARBA" id="ARBA00022989"/>
    </source>
</evidence>
<dbReference type="PROSITE" id="PS50011">
    <property type="entry name" value="PROTEIN_KINASE_DOM"/>
    <property type="match status" value="1"/>
</dbReference>
<keyword evidence="10 14" id="KW-1133">Transmembrane helix</keyword>
<dbReference type="Proteomes" id="UP001187192">
    <property type="component" value="Unassembled WGS sequence"/>
</dbReference>
<dbReference type="InterPro" id="IPR020635">
    <property type="entry name" value="Tyr_kinase_cat_dom"/>
</dbReference>
<keyword evidence="6" id="KW-0732">Signal</keyword>
<keyword evidence="8 13" id="KW-0547">Nucleotide-binding</keyword>
<dbReference type="InterPro" id="IPR013320">
    <property type="entry name" value="ConA-like_dom_sf"/>
</dbReference>
<evidence type="ECO:0000256" key="9">
    <source>
        <dbReference type="ARBA" id="ARBA00022840"/>
    </source>
</evidence>
<keyword evidence="17" id="KW-1185">Reference proteome</keyword>
<dbReference type="GO" id="GO:0030246">
    <property type="term" value="F:carbohydrate binding"/>
    <property type="evidence" value="ECO:0007669"/>
    <property type="project" value="UniProtKB-KW"/>
</dbReference>
<evidence type="ECO:0000256" key="8">
    <source>
        <dbReference type="ARBA" id="ARBA00022741"/>
    </source>
</evidence>
<dbReference type="SMART" id="SM00219">
    <property type="entry name" value="TyrKc"/>
    <property type="match status" value="1"/>
</dbReference>
<keyword evidence="5 14" id="KW-0812">Transmembrane</keyword>
<evidence type="ECO:0000256" key="13">
    <source>
        <dbReference type="PROSITE-ProRule" id="PRU10141"/>
    </source>
</evidence>
<comment type="caution">
    <text evidence="16">The sequence shown here is derived from an EMBL/GenBank/DDBJ whole genome shotgun (WGS) entry which is preliminary data.</text>
</comment>
<dbReference type="AlphaFoldDB" id="A0AA88ANV3"/>
<keyword evidence="9 13" id="KW-0067">ATP-binding</keyword>
<evidence type="ECO:0000256" key="4">
    <source>
        <dbReference type="ARBA" id="ARBA00010217"/>
    </source>
</evidence>
<keyword evidence="11 14" id="KW-0472">Membrane</keyword>
<dbReference type="CDD" id="cd06899">
    <property type="entry name" value="lectin_legume_LecRK_Arcelin_ConA"/>
    <property type="match status" value="1"/>
</dbReference>
<evidence type="ECO:0000256" key="6">
    <source>
        <dbReference type="ARBA" id="ARBA00022729"/>
    </source>
</evidence>
<accession>A0AA88ANV3</accession>
<dbReference type="Pfam" id="PF00139">
    <property type="entry name" value="Lectin_legB"/>
    <property type="match status" value="1"/>
</dbReference>
<evidence type="ECO:0000256" key="2">
    <source>
        <dbReference type="ARBA" id="ARBA00007606"/>
    </source>
</evidence>
<reference evidence="16" key="1">
    <citation type="submission" date="2023-07" db="EMBL/GenBank/DDBJ databases">
        <title>draft genome sequence of fig (Ficus carica).</title>
        <authorList>
            <person name="Takahashi T."/>
            <person name="Nishimura K."/>
        </authorList>
    </citation>
    <scope>NUCLEOTIDE SEQUENCE</scope>
</reference>
<evidence type="ECO:0000256" key="7">
    <source>
        <dbReference type="ARBA" id="ARBA00022734"/>
    </source>
</evidence>
<dbReference type="Gene3D" id="3.30.200.20">
    <property type="entry name" value="Phosphorylase Kinase, domain 1"/>
    <property type="match status" value="1"/>
</dbReference>
<dbReference type="Pfam" id="PF07714">
    <property type="entry name" value="PK_Tyr_Ser-Thr"/>
    <property type="match status" value="1"/>
</dbReference>
<sequence length="458" mass="51655">MAVVMIICTITTKFQCRPAFLMSLLYVFIILSIFFSSTESLNFSFTSFTPGDTRISCERRASVDSKNRTIELISDILSLVSVGRATYFEPFQLWDEVSGSLSDFNTRFSFTIDSQGNPLHGDGLAFFLAPAGSKLNLNTRGGAGLGLTWDNDYVNNTHGDPFVAVEFDIFPNFPFDVPFEHVGINVNSMLSVATTRWWYTLHEEKPNEAWISYNSSSKQLSVLFTGWNDSVLLEYRLSCEVDLKTVLPPCVTVGFSASTGSFTALHSTYSWEFNSTSHMIKKRNSLDHTKTSILLIVGLGIGGEFVILIAGFALSFLFLRKMIQRRNEYVTDFEKGTGPRKFSYHDFKRATNNFNLEAKLGEGGFGSVYKGFLRELNSSVAVKKLSEESKQGLQEFASEVKVISQLRHRNLVKLIGWCHKKSKLLLVYEYMPNGSLDRHLLNATDLLIWEIRYKIVQG</sequence>
<feature type="transmembrane region" description="Helical" evidence="14">
    <location>
        <begin position="293"/>
        <end position="319"/>
    </location>
</feature>
<proteinExistence type="inferred from homology"/>
<dbReference type="EMBL" id="BTGU01000063">
    <property type="protein sequence ID" value="GMN56389.1"/>
    <property type="molecule type" value="Genomic_DNA"/>
</dbReference>
<dbReference type="GO" id="GO:0016020">
    <property type="term" value="C:membrane"/>
    <property type="evidence" value="ECO:0007669"/>
    <property type="project" value="UniProtKB-SubCell"/>
</dbReference>